<evidence type="ECO:0000313" key="1">
    <source>
        <dbReference type="Proteomes" id="UP000887579"/>
    </source>
</evidence>
<sequence>MHLGGYPPTSHHGQLGPRHGSMPYEGSSNGYPPPSSSRYPSGSNSYYYSSSARPQPLNAAAIGNNSAAPSPSAHSYRTNASVDHPPPQHHSSSTMPGRRGGSVGPSPNYDSEPSYHVEHLATFAVGRQFGLQSAHDGIRKLKQMEKQSAIWAQPLLLKLKPDKVSVEDENGEIVEQFPMELIVEPTAHQTHDNMDTYNNILLFVVKEDPRNAGRKPTPTNPTEMHIFQCVRVSAVDVAQDMLLFSRGQLQKVRGGRRDTGYGGSIDASPYGPLPQQNFYRDDASPSSNSSEAIDMNVNTLNRCFDDIEKFVARIQSAAMAQREIEMLRIRMRSKPRGKNEIPGILQLRAQMPQPAEFYEILQKFKLSINILTLVQNYIHDPNAPELLHFLFTPLKVIVDACNWGLGQDIAVKVISPLLSFEAVDLLKQCLNNAEFDLWMSLGQYWRMPAEEWTGPPPPPYRPVFRDNFAPYGYPQQASQRQPPSQIHRGSSAPPTQQYPSSRPPPRSADDIDLERVNLEKERLAFERMKILDRERRLEEEEQRLRREEARIEAERKLLNIEAQKARSASGNVYITTQSPNKSSKQGNPQVQAFLSDLLKHNRKIVEVLYDRPKQHEKELTVARGEYLEVLNDEKNWWECRNNQNLVGFVPHTILSVLRPEDVQTILNSSNGFNDANSIPNYNPPATIESQSLSPRPGMMTDETPDYIKQRQGKRGEFRYF</sequence>
<organism evidence="1 2">
    <name type="scientific">Panagrolaimus sp. ES5</name>
    <dbReference type="NCBI Taxonomy" id="591445"/>
    <lineage>
        <taxon>Eukaryota</taxon>
        <taxon>Metazoa</taxon>
        <taxon>Ecdysozoa</taxon>
        <taxon>Nematoda</taxon>
        <taxon>Chromadorea</taxon>
        <taxon>Rhabditida</taxon>
        <taxon>Tylenchina</taxon>
        <taxon>Panagrolaimomorpha</taxon>
        <taxon>Panagrolaimoidea</taxon>
        <taxon>Panagrolaimidae</taxon>
        <taxon>Panagrolaimus</taxon>
    </lineage>
</organism>
<protein>
    <submittedName>
        <fullName evidence="2">SH3 domain-containing protein</fullName>
    </submittedName>
</protein>
<accession>A0AC34GX56</accession>
<evidence type="ECO:0000313" key="2">
    <source>
        <dbReference type="WBParaSite" id="ES5_v2.g9717.t1"/>
    </source>
</evidence>
<proteinExistence type="predicted"/>
<dbReference type="WBParaSite" id="ES5_v2.g9717.t1">
    <property type="protein sequence ID" value="ES5_v2.g9717.t1"/>
    <property type="gene ID" value="ES5_v2.g9717"/>
</dbReference>
<name>A0AC34GX56_9BILA</name>
<reference evidence="2" key="1">
    <citation type="submission" date="2022-11" db="UniProtKB">
        <authorList>
            <consortium name="WormBaseParasite"/>
        </authorList>
    </citation>
    <scope>IDENTIFICATION</scope>
</reference>
<dbReference type="Proteomes" id="UP000887579">
    <property type="component" value="Unplaced"/>
</dbReference>